<gene>
    <name evidence="2" type="ordered locus">KNP414_01495</name>
</gene>
<sequence length="67" mass="7601">MTKRNQEAYRDQEEYNETSNTAAGINTPKENQGRAATDMLADFVEGTMENIEHTFDGDEGSENRRSK</sequence>
<dbReference type="PATRIC" id="fig|1036673.3.peg.1318"/>
<evidence type="ECO:0000313" key="3">
    <source>
        <dbReference type="Proteomes" id="UP000006620"/>
    </source>
</evidence>
<feature type="compositionally biased region" description="Polar residues" evidence="1">
    <location>
        <begin position="17"/>
        <end position="30"/>
    </location>
</feature>
<dbReference type="KEGG" id="pms:KNP414_01495"/>
<dbReference type="Proteomes" id="UP000006620">
    <property type="component" value="Chromosome"/>
</dbReference>
<accession>F8FMH6</accession>
<organism evidence="2 3">
    <name type="scientific">Paenibacillus mucilaginosus (strain KNP414)</name>
    <dbReference type="NCBI Taxonomy" id="1036673"/>
    <lineage>
        <taxon>Bacteria</taxon>
        <taxon>Bacillati</taxon>
        <taxon>Bacillota</taxon>
        <taxon>Bacilli</taxon>
        <taxon>Bacillales</taxon>
        <taxon>Paenibacillaceae</taxon>
        <taxon>Paenibacillus</taxon>
    </lineage>
</organism>
<reference evidence="3" key="1">
    <citation type="submission" date="2011-06" db="EMBL/GenBank/DDBJ databases">
        <title>Complete genome sequence of Paenibacillus mucilaginosus KNP414.</title>
        <authorList>
            <person name="Wang J."/>
            <person name="Hu S."/>
            <person name="Hu X."/>
            <person name="Zhang B."/>
            <person name="Dong D."/>
            <person name="Zhang S."/>
            <person name="Zhao K."/>
            <person name="Wu D."/>
        </authorList>
    </citation>
    <scope>NUCLEOTIDE SEQUENCE [LARGE SCALE GENOMIC DNA]</scope>
    <source>
        <strain evidence="3">KNP414</strain>
    </source>
</reference>
<name>F8FMH6_PAEMK</name>
<protein>
    <submittedName>
        <fullName evidence="2">Uncharacterized protein</fullName>
    </submittedName>
</protein>
<feature type="region of interest" description="Disordered" evidence="1">
    <location>
        <begin position="1"/>
        <end position="34"/>
    </location>
</feature>
<dbReference type="RefSeq" id="WP_013915221.1">
    <property type="nucleotide sequence ID" value="NC_015690.1"/>
</dbReference>
<evidence type="ECO:0000256" key="1">
    <source>
        <dbReference type="SAM" id="MobiDB-lite"/>
    </source>
</evidence>
<feature type="compositionally biased region" description="Basic and acidic residues" evidence="1">
    <location>
        <begin position="1"/>
        <end position="13"/>
    </location>
</feature>
<dbReference type="AlphaFoldDB" id="F8FMH6"/>
<evidence type="ECO:0000313" key="2">
    <source>
        <dbReference type="EMBL" id="AEI40059.1"/>
    </source>
</evidence>
<proteinExistence type="predicted"/>
<dbReference type="EMBL" id="CP002869">
    <property type="protein sequence ID" value="AEI40059.1"/>
    <property type="molecule type" value="Genomic_DNA"/>
</dbReference>
<reference evidence="2 3" key="2">
    <citation type="journal article" date="2013" name="Genome Announc.">
        <title>Genome Sequence of Growth-Improving Paenibacillus mucilaginosus Strain KNP414.</title>
        <authorList>
            <person name="Lu J.J."/>
            <person name="Wang J.F."/>
            <person name="Hu X.F."/>
        </authorList>
    </citation>
    <scope>NUCLEOTIDE SEQUENCE [LARGE SCALE GENOMIC DNA]</scope>
    <source>
        <strain evidence="2 3">KNP414</strain>
    </source>
</reference>
<dbReference type="HOGENOM" id="CLU_204602_0_0_9"/>